<protein>
    <submittedName>
        <fullName evidence="4">Nucleolar pre-ribosomal-associated protein 1</fullName>
    </submittedName>
</protein>
<dbReference type="GO" id="GO:0000466">
    <property type="term" value="P:maturation of 5.8S rRNA from tricistronic rRNA transcript (SSU-rRNA, 5.8S rRNA, LSU-rRNA)"/>
    <property type="evidence" value="ECO:0007669"/>
    <property type="project" value="TreeGrafter"/>
</dbReference>
<dbReference type="InterPro" id="IPR039844">
    <property type="entry name" value="URB1"/>
</dbReference>
<evidence type="ECO:0000259" key="2">
    <source>
        <dbReference type="Pfam" id="PF16201"/>
    </source>
</evidence>
<feature type="domain" description="URB1 N-terminal" evidence="1">
    <location>
        <begin position="49"/>
        <end position="372"/>
    </location>
</feature>
<evidence type="ECO:0000259" key="1">
    <source>
        <dbReference type="Pfam" id="PF11707"/>
    </source>
</evidence>
<accession>A0A1V2L8W2</accession>
<dbReference type="Proteomes" id="UP000189513">
    <property type="component" value="Unassembled WGS sequence"/>
</dbReference>
<feature type="domain" description="URB1 central HEAT repeat" evidence="3">
    <location>
        <begin position="550"/>
        <end position="733"/>
    </location>
</feature>
<dbReference type="Pfam" id="PF26140">
    <property type="entry name" value="HEAT_URB1"/>
    <property type="match status" value="1"/>
</dbReference>
<dbReference type="GO" id="GO:0005730">
    <property type="term" value="C:nucleolus"/>
    <property type="evidence" value="ECO:0007669"/>
    <property type="project" value="TreeGrafter"/>
</dbReference>
<dbReference type="InterPro" id="IPR059018">
    <property type="entry name" value="HEAT_URB1"/>
</dbReference>
<evidence type="ECO:0000259" key="3">
    <source>
        <dbReference type="Pfam" id="PF26140"/>
    </source>
</evidence>
<dbReference type="VEuPathDB" id="FungiDB:BON22_2482"/>
<sequence length="1643" mass="185896">MEGNKRWKAPQGAATAMDGGAMDKAEALLKTDELDITEFTHFFARGFANQVVQSWSYYAQVNDHSKFTSASGTLAKLIKVIAEHDETTEYGAQIIKDILTSYSKTLYRALSSMRASTTNPVLRLINEIVCFKKGGLLDDFITLFDFTLPVLPKLLVPTKTELANVATTKEKEHLSMRYNMIRVLLSILQYSSALLRKDFVSNNTKIISNWFKHISSIDSEKLIIWTLTVLDEKILKEPSFKKATKLKILNEWNITKLLPIYYTSDKELRTAFNTFILAISTDTKYGLVFPAEESWFLSTNSNSTIEINKRHFKTHNKVVYSILSGLKPWDDDMQLNTTVQILSVVPELIPPYSCYLASRGLHDPKLTSYWIGQTLLVSKIIRLELPEDVEAYTGLTPPSKTLIAELIVPSVLNRTVLSKCLQSDAMLIRQLASQLIMDSIQKLQKFVKLYDSKNWQEAKVDLVTFIYHLLPDLATVTSCVSDCYNKVPDNKILLVTLLICMNNYNTMFSDNHNFSQAITKPYMDVINSTDYTSIDLVLLDSFLQLQDGESSQLKWWNKSITSTSLFTSLLKVASSGSATSISNKVGKLISNLLKQTVVFNNENLKIDPAILLIHSLRLLSSDTQDFAKVWTLLDECISRCVRTPFKYLDMSNTMQRVSPFTVTLFEQWKFVDVKTDYKLLSKWFVVFLRLLILAGEPHEPIWKMCEDIELDVAWNSLLLQDCIDDSIDELKNDQHLKQDGTFFGIVTSQPLQSIQKDSGIPVSELDVVGALARTESAAHSKSVSFKKFQSVFSELLSKVGNYWYTHPESIHKFSSKKFWSHLYLAEDSDKFNFVSGVLIEIFSQLDDFDVTDLSLLVKEKLALTLSVSQEEVLAESLWALTNESLRSVLTSESVVLVKATLQEMLKRKMTLDSTTLSSLLAHESLIMPLSKFIEKDLVIFTDVGELFRLVAQAKDRLQIFRSLATRPALSNKLLTFVLESADDKLITYMACNLRSETLLSFDDRDALVALLSTAKSTAHALISAEDFSFMNFDELAVIFTQNIVPASADEKATILHYALEKASNKFAPEIPNLMNHVADFTDASARTWLNKSVLYLTKVFAEYPNPPQQFFGFLASFKNLVLKLDITKVMNKSNVNALLEVIFTKWVSHEIAMEFASIVAVTSTRSFLEFGKLLQILVYNSENVLCKSSGASPQTRFYTALVITRLYHFDPSKNSTASLQEKLLTLYSGSSRAEDLLLFKALEKLESKLNASWIDDVYSWDFLDDLNENDEQLIGETRLIEKKKEGYVVVLNKKYVSNSVDNYIVSRPVLELATTGLSTNWVRALEFFKNVSLNVSTEIAQTAYDPLFLSLLIANNDELISVSAGEGTDLVVKSNMKKLVESELLTSVVINLASLEKPLVDVTRRIIGSLLGSLKSENSIFKERHLFEIFFTKVLFTFERPDSDASSLTPLIFIIISRMVTILNNPGHMLYEKAFRWVLKNPYVRSNEIPLFQEITTLTSTSEENDLYYKQVSWLLESLCAGTKTKDDVQLLRNKGVYEWAMNLLNSPYLESRLRFQVFALLSTVQMVESGDILMTRYAGVANVEQNLSKNASSVGTKLQSKQESLNLQELAVRYGLVGKSKKRIVDWTSDDIESFAKRTISM</sequence>
<dbReference type="Pfam" id="PF11707">
    <property type="entry name" value="Npa1"/>
    <property type="match status" value="1"/>
</dbReference>
<dbReference type="InterPro" id="IPR021714">
    <property type="entry name" value="URB1_N"/>
</dbReference>
<keyword evidence="5" id="KW-1185">Reference proteome</keyword>
<dbReference type="EMBL" id="MPUK01000004">
    <property type="protein sequence ID" value="ONH67471.1"/>
    <property type="molecule type" value="Genomic_DNA"/>
</dbReference>
<comment type="caution">
    <text evidence="4">The sequence shown here is derived from an EMBL/GenBank/DDBJ whole genome shotgun (WGS) entry which is preliminary data.</text>
</comment>
<dbReference type="STRING" id="36022.A0A1V2L8W2"/>
<reference evidence="5" key="1">
    <citation type="journal article" date="2017" name="Genome Announc.">
        <title>Genome sequences of Cyberlindnera fabianii 65, Pichia kudriavzevii 129, and Saccharomyces cerevisiae 131 isolated from fermented masau fruits in Zimbabwe.</title>
        <authorList>
            <person name="van Rijswijck I.M.H."/>
            <person name="Derks M.F.L."/>
            <person name="Abee T."/>
            <person name="de Ridder D."/>
            <person name="Smid E.J."/>
        </authorList>
    </citation>
    <scope>NUCLEOTIDE SEQUENCE [LARGE SCALE GENOMIC DNA]</scope>
    <source>
        <strain evidence="5">65</strain>
    </source>
</reference>
<dbReference type="PANTHER" id="PTHR13500">
    <property type="entry name" value="NUCLEOLAR PRERIBOSOMAL-ASSOCIATED PROTEIN 1"/>
    <property type="match status" value="1"/>
</dbReference>
<name>A0A1V2L8W2_CYBFA</name>
<evidence type="ECO:0000313" key="5">
    <source>
        <dbReference type="Proteomes" id="UP000189513"/>
    </source>
</evidence>
<organism evidence="4 5">
    <name type="scientific">Cyberlindnera fabianii</name>
    <name type="common">Yeast</name>
    <name type="synonym">Hansenula fabianii</name>
    <dbReference type="NCBI Taxonomy" id="36022"/>
    <lineage>
        <taxon>Eukaryota</taxon>
        <taxon>Fungi</taxon>
        <taxon>Dikarya</taxon>
        <taxon>Ascomycota</taxon>
        <taxon>Saccharomycotina</taxon>
        <taxon>Saccharomycetes</taxon>
        <taxon>Phaffomycetales</taxon>
        <taxon>Phaffomycetaceae</taxon>
        <taxon>Cyberlindnera</taxon>
    </lineage>
</organism>
<dbReference type="Pfam" id="PF16201">
    <property type="entry name" value="NopRA1"/>
    <property type="match status" value="1"/>
</dbReference>
<gene>
    <name evidence="4" type="ORF">BON22_2482</name>
</gene>
<dbReference type="GO" id="GO:0000463">
    <property type="term" value="P:maturation of LSU-rRNA from tricistronic rRNA transcript (SSU-rRNA, 5.8S rRNA, LSU-rRNA)"/>
    <property type="evidence" value="ECO:0007669"/>
    <property type="project" value="TreeGrafter"/>
</dbReference>
<evidence type="ECO:0000313" key="4">
    <source>
        <dbReference type="EMBL" id="ONH67471.1"/>
    </source>
</evidence>
<proteinExistence type="predicted"/>
<feature type="domain" description="URB1 C-terminal" evidence="2">
    <location>
        <begin position="1386"/>
        <end position="1581"/>
    </location>
</feature>
<dbReference type="PANTHER" id="PTHR13500:SF0">
    <property type="entry name" value="NUCLEOLAR PRE-RIBOSOMAL-ASSOCIATED PROTEIN 1"/>
    <property type="match status" value="1"/>
</dbReference>
<dbReference type="InterPro" id="IPR032436">
    <property type="entry name" value="URB1_C"/>
</dbReference>
<dbReference type="OMA" id="MTSYWFG"/>